<evidence type="ECO:0000313" key="2">
    <source>
        <dbReference type="EMBL" id="ANC91281.2"/>
    </source>
</evidence>
<keyword evidence="3" id="KW-1185">Reference proteome</keyword>
<organism evidence="2 3">
    <name type="scientific">Azospirillum humicireducens</name>
    <dbReference type="NCBI Taxonomy" id="1226968"/>
    <lineage>
        <taxon>Bacteria</taxon>
        <taxon>Pseudomonadati</taxon>
        <taxon>Pseudomonadota</taxon>
        <taxon>Alphaproteobacteria</taxon>
        <taxon>Rhodospirillales</taxon>
        <taxon>Azospirillaceae</taxon>
        <taxon>Azospirillum</taxon>
    </lineage>
</organism>
<evidence type="ECO:0000313" key="3">
    <source>
        <dbReference type="Proteomes" id="UP000077405"/>
    </source>
</evidence>
<dbReference type="KEGG" id="ahu:A6A40_04820"/>
<dbReference type="InterPro" id="IPR011083">
    <property type="entry name" value="Phage_tail_collar_dom"/>
</dbReference>
<dbReference type="Proteomes" id="UP000077405">
    <property type="component" value="Chromosome"/>
</dbReference>
<dbReference type="AlphaFoldDB" id="A0A168Y3F9"/>
<reference evidence="2 3" key="1">
    <citation type="journal article" date="2013" name="Int. J. Syst. Evol. Microbiol.">
        <title>Azospirillum humicireducens sp. nov., a nitrogen-fixing bacterium isolated from a microbial fuel cell.</title>
        <authorList>
            <person name="Zhou S."/>
            <person name="Han L."/>
            <person name="Wang Y."/>
            <person name="Yang G."/>
            <person name="Zhuang L."/>
            <person name="Hu P."/>
        </authorList>
    </citation>
    <scope>NUCLEOTIDE SEQUENCE [LARGE SCALE GENOMIC DNA]</scope>
    <source>
        <strain evidence="2 3">SgZ-5</strain>
    </source>
</reference>
<accession>A0A168Y3F9</accession>
<gene>
    <name evidence="2" type="ORF">A6A40_04820</name>
</gene>
<name>A0A168Y3F9_9PROT</name>
<sequence>MLEYLISDIILLACSYVPENFLPCDGSLVPIAKYQALFTLIGTQYGGDGKTTFGLPNLKGKEPLPSLHYVICYNGYYPPRP</sequence>
<feature type="domain" description="Phage tail collar" evidence="1">
    <location>
        <begin position="9"/>
        <end position="62"/>
    </location>
</feature>
<dbReference type="EMBL" id="CP015285">
    <property type="protein sequence ID" value="ANC91281.2"/>
    <property type="molecule type" value="Genomic_DNA"/>
</dbReference>
<dbReference type="OrthoDB" id="9810174at2"/>
<dbReference type="STRING" id="1226968.A6A40_04820"/>
<dbReference type="InterPro" id="IPR037053">
    <property type="entry name" value="Phage_tail_collar_dom_sf"/>
</dbReference>
<dbReference type="Gene3D" id="3.90.1340.10">
    <property type="entry name" value="Phage tail collar domain"/>
    <property type="match status" value="1"/>
</dbReference>
<protein>
    <submittedName>
        <fullName evidence="2">Phage tail protein</fullName>
    </submittedName>
</protein>
<proteinExistence type="predicted"/>
<evidence type="ECO:0000259" key="1">
    <source>
        <dbReference type="Pfam" id="PF07484"/>
    </source>
</evidence>
<dbReference type="SUPFAM" id="SSF88874">
    <property type="entry name" value="Receptor-binding domain of short tail fibre protein gp12"/>
    <property type="match status" value="1"/>
</dbReference>
<dbReference type="Pfam" id="PF07484">
    <property type="entry name" value="Collar"/>
    <property type="match status" value="1"/>
</dbReference>